<name>A0A0D1EA91_9RHOB</name>
<evidence type="ECO:0000313" key="2">
    <source>
        <dbReference type="EMBL" id="KIT14604.1"/>
    </source>
</evidence>
<sequence>MPVLAVCAGTFAFAEGPVTVPPGMQVVWLGEVHDNPRHHEIQANVVASLAPSALVFEMLSPEQAARVTSETRADLDALGGVLDWSASGWPDWSLYSPIFAAAPEAAIYGAARAPGEIRRAVTEGAFEVYGEDGARFGLDQPLGEKEAAMREQGQAEAHCDALPVDLLPGMVEAQRLRDADLAAAALEALEETGGPVAVITGTGHVRGDWGAPALLSRAAPDVEQFLLGQVEGDLPDEAPFDLVLTAPSPDRPDPCAAFR</sequence>
<evidence type="ECO:0000313" key="3">
    <source>
        <dbReference type="Proteomes" id="UP000032232"/>
    </source>
</evidence>
<feature type="domain" description="Haem-binding uptake Tiki superfamily ChaN" evidence="1">
    <location>
        <begin position="25"/>
        <end position="214"/>
    </location>
</feature>
<comment type="caution">
    <text evidence="2">The sequence shown here is derived from an EMBL/GenBank/DDBJ whole genome shotgun (WGS) entry which is preliminary data.</text>
</comment>
<accession>A0A0D1EA91</accession>
<proteinExistence type="predicted"/>
<dbReference type="Proteomes" id="UP000032232">
    <property type="component" value="Unassembled WGS sequence"/>
</dbReference>
<protein>
    <recommendedName>
        <fullName evidence="1">Haem-binding uptake Tiki superfamily ChaN domain-containing protein</fullName>
    </recommendedName>
</protein>
<dbReference type="SUPFAM" id="SSF159501">
    <property type="entry name" value="EreA/ChaN-like"/>
    <property type="match status" value="1"/>
</dbReference>
<evidence type="ECO:0000259" key="1">
    <source>
        <dbReference type="Pfam" id="PF04187"/>
    </source>
</evidence>
<dbReference type="AlphaFoldDB" id="A0A0D1EA91"/>
<dbReference type="STRING" id="935700.jaqu_36820"/>
<dbReference type="Gene3D" id="3.40.50.11550">
    <property type="match status" value="1"/>
</dbReference>
<keyword evidence="3" id="KW-1185">Reference proteome</keyword>
<dbReference type="InterPro" id="IPR007314">
    <property type="entry name" value="Cofac_haem-bd_dom"/>
</dbReference>
<dbReference type="EMBL" id="JYFE01000072">
    <property type="protein sequence ID" value="KIT14604.1"/>
    <property type="molecule type" value="Genomic_DNA"/>
</dbReference>
<dbReference type="PATRIC" id="fig|935700.4.peg.3795"/>
<dbReference type="Gene3D" id="1.10.8.760">
    <property type="entry name" value="Haem-binding uptake, Tiki superfamily, ChaN, domain 2"/>
    <property type="match status" value="1"/>
</dbReference>
<dbReference type="CDD" id="cd14727">
    <property type="entry name" value="ChanN-like"/>
    <property type="match status" value="1"/>
</dbReference>
<organism evidence="2 3">
    <name type="scientific">Jannaschia aquimarina</name>
    <dbReference type="NCBI Taxonomy" id="935700"/>
    <lineage>
        <taxon>Bacteria</taxon>
        <taxon>Pseudomonadati</taxon>
        <taxon>Pseudomonadota</taxon>
        <taxon>Alphaproteobacteria</taxon>
        <taxon>Rhodobacterales</taxon>
        <taxon>Roseobacteraceae</taxon>
        <taxon>Jannaschia</taxon>
    </lineage>
</organism>
<dbReference type="Pfam" id="PF04187">
    <property type="entry name" value="Cofac_haem_bdg"/>
    <property type="match status" value="1"/>
</dbReference>
<gene>
    <name evidence="2" type="ORF">jaqu_36820</name>
</gene>
<reference evidence="2 3" key="1">
    <citation type="submission" date="2015-02" db="EMBL/GenBank/DDBJ databases">
        <title>Genome Sequence of Jannaschia aquimarina DSM28248, a member of the Roseobacter clade.</title>
        <authorList>
            <person name="Voget S."/>
            <person name="Daniel R."/>
        </authorList>
    </citation>
    <scope>NUCLEOTIDE SEQUENCE [LARGE SCALE GENOMIC DNA]</scope>
    <source>
        <strain evidence="2 3">GSW-M26</strain>
    </source>
</reference>